<organism evidence="1">
    <name type="scientific">marine sediment metagenome</name>
    <dbReference type="NCBI Taxonomy" id="412755"/>
    <lineage>
        <taxon>unclassified sequences</taxon>
        <taxon>metagenomes</taxon>
        <taxon>ecological metagenomes</taxon>
    </lineage>
</organism>
<evidence type="ECO:0008006" key="2">
    <source>
        <dbReference type="Google" id="ProtNLM"/>
    </source>
</evidence>
<gene>
    <name evidence="1" type="ORF">S12H4_41280</name>
</gene>
<dbReference type="InterPro" id="IPR020296">
    <property type="entry name" value="Spore_Cse60"/>
</dbReference>
<evidence type="ECO:0000313" key="1">
    <source>
        <dbReference type="EMBL" id="GAJ05329.1"/>
    </source>
</evidence>
<reference evidence="1" key="1">
    <citation type="journal article" date="2014" name="Front. Microbiol.">
        <title>High frequency of phylogenetically diverse reductive dehalogenase-homologous genes in deep subseafloor sedimentary metagenomes.</title>
        <authorList>
            <person name="Kawai M."/>
            <person name="Futagami T."/>
            <person name="Toyoda A."/>
            <person name="Takaki Y."/>
            <person name="Nishi S."/>
            <person name="Hori S."/>
            <person name="Arai W."/>
            <person name="Tsubouchi T."/>
            <person name="Morono Y."/>
            <person name="Uchiyama I."/>
            <person name="Ito T."/>
            <person name="Fujiyama A."/>
            <person name="Inagaki F."/>
            <person name="Takami H."/>
        </authorList>
    </citation>
    <scope>NUCLEOTIDE SEQUENCE</scope>
    <source>
        <strain evidence="1">Expedition CK06-06</strain>
    </source>
</reference>
<name>X1TJ74_9ZZZZ</name>
<accession>X1TJ74</accession>
<dbReference type="AlphaFoldDB" id="X1TJ74"/>
<sequence>MATRKRIKLFQKDSQKELQKEIDNFIERKNADVVDIRYAVNDSRVSSTWHYIALTYIGDK</sequence>
<dbReference type="Pfam" id="PF10957">
    <property type="entry name" value="Spore_Cse60"/>
    <property type="match status" value="1"/>
</dbReference>
<proteinExistence type="predicted"/>
<comment type="caution">
    <text evidence="1">The sequence shown here is derived from an EMBL/GenBank/DDBJ whole genome shotgun (WGS) entry which is preliminary data.</text>
</comment>
<protein>
    <recommendedName>
        <fullName evidence="2">Sporulation protein Cse60</fullName>
    </recommendedName>
</protein>
<dbReference type="EMBL" id="BARW01025139">
    <property type="protein sequence ID" value="GAJ05329.1"/>
    <property type="molecule type" value="Genomic_DNA"/>
</dbReference>